<keyword evidence="4" id="KW-0963">Cytoplasm</keyword>
<keyword evidence="7 11" id="KW-0862">Zinc</keyword>
<dbReference type="GO" id="GO:0008270">
    <property type="term" value="F:zinc ion binding"/>
    <property type="evidence" value="ECO:0007669"/>
    <property type="project" value="TreeGrafter"/>
</dbReference>
<comment type="subcellular location">
    <subcellularLocation>
        <location evidence="1">Cytoplasm</location>
    </subcellularLocation>
</comment>
<dbReference type="CDD" id="cd07153">
    <property type="entry name" value="Fur_like"/>
    <property type="match status" value="1"/>
</dbReference>
<feature type="binding site" evidence="12">
    <location>
        <position position="73"/>
    </location>
    <ligand>
        <name>Fe cation</name>
        <dbReference type="ChEBI" id="CHEBI:24875"/>
    </ligand>
</feature>
<feature type="binding site" evidence="11">
    <location>
        <position position="122"/>
    </location>
    <ligand>
        <name>Zn(2+)</name>
        <dbReference type="ChEBI" id="CHEBI:29105"/>
    </ligand>
</feature>
<dbReference type="InterPro" id="IPR036388">
    <property type="entry name" value="WH-like_DNA-bd_sf"/>
</dbReference>
<dbReference type="InterPro" id="IPR002481">
    <property type="entry name" value="FUR"/>
</dbReference>
<evidence type="ECO:0000256" key="10">
    <source>
        <dbReference type="ARBA" id="ARBA00023163"/>
    </source>
</evidence>
<dbReference type="PANTHER" id="PTHR33202">
    <property type="entry name" value="ZINC UPTAKE REGULATION PROTEIN"/>
    <property type="match status" value="1"/>
</dbReference>
<dbReference type="SUPFAM" id="SSF46785">
    <property type="entry name" value="Winged helix' DNA-binding domain"/>
    <property type="match status" value="1"/>
</dbReference>
<dbReference type="GO" id="GO:0045892">
    <property type="term" value="P:negative regulation of DNA-templated transcription"/>
    <property type="evidence" value="ECO:0007669"/>
    <property type="project" value="TreeGrafter"/>
</dbReference>
<evidence type="ECO:0000256" key="6">
    <source>
        <dbReference type="ARBA" id="ARBA00022723"/>
    </source>
</evidence>
<keyword evidence="5" id="KW-0678">Repressor</keyword>
<dbReference type="PANTHER" id="PTHR33202:SF2">
    <property type="entry name" value="FERRIC UPTAKE REGULATION PROTEIN"/>
    <property type="match status" value="1"/>
</dbReference>
<dbReference type="GO" id="GO:0000976">
    <property type="term" value="F:transcription cis-regulatory region binding"/>
    <property type="evidence" value="ECO:0007669"/>
    <property type="project" value="TreeGrafter"/>
</dbReference>
<dbReference type="InterPro" id="IPR036390">
    <property type="entry name" value="WH_DNA-bd_sf"/>
</dbReference>
<keyword evidence="12" id="KW-0408">Iron</keyword>
<keyword evidence="8" id="KW-0805">Transcription regulation</keyword>
<evidence type="ECO:0000256" key="12">
    <source>
        <dbReference type="PIRSR" id="PIRSR602481-2"/>
    </source>
</evidence>
<dbReference type="RefSeq" id="WP_350259150.1">
    <property type="nucleotide sequence ID" value="NZ_CP138335.1"/>
</dbReference>
<evidence type="ECO:0000256" key="7">
    <source>
        <dbReference type="ARBA" id="ARBA00022833"/>
    </source>
</evidence>
<feature type="binding site" evidence="12">
    <location>
        <position position="94"/>
    </location>
    <ligand>
        <name>Fe cation</name>
        <dbReference type="ChEBI" id="CHEBI:24875"/>
    </ligand>
</feature>
<evidence type="ECO:0000256" key="11">
    <source>
        <dbReference type="PIRSR" id="PIRSR602481-1"/>
    </source>
</evidence>
<evidence type="ECO:0000256" key="5">
    <source>
        <dbReference type="ARBA" id="ARBA00022491"/>
    </source>
</evidence>
<dbReference type="GO" id="GO:1900376">
    <property type="term" value="P:regulation of secondary metabolite biosynthetic process"/>
    <property type="evidence" value="ECO:0007669"/>
    <property type="project" value="TreeGrafter"/>
</dbReference>
<comment type="cofactor">
    <cofactor evidence="11">
        <name>Zn(2+)</name>
        <dbReference type="ChEBI" id="CHEBI:29105"/>
    </cofactor>
    <text evidence="11">Binds 1 zinc ion per subunit.</text>
</comment>
<gene>
    <name evidence="13" type="ORF">SAC06_04050</name>
</gene>
<evidence type="ECO:0000256" key="1">
    <source>
        <dbReference type="ARBA" id="ARBA00004496"/>
    </source>
</evidence>
<keyword evidence="10" id="KW-0804">Transcription</keyword>
<dbReference type="Pfam" id="PF01475">
    <property type="entry name" value="FUR"/>
    <property type="match status" value="1"/>
</dbReference>
<proteinExistence type="inferred from homology"/>
<dbReference type="GO" id="GO:0003700">
    <property type="term" value="F:DNA-binding transcription factor activity"/>
    <property type="evidence" value="ECO:0007669"/>
    <property type="project" value="InterPro"/>
</dbReference>
<keyword evidence="6 11" id="KW-0479">Metal-binding</keyword>
<evidence type="ECO:0000313" key="13">
    <source>
        <dbReference type="EMBL" id="XBW08949.1"/>
    </source>
</evidence>
<protein>
    <submittedName>
        <fullName evidence="13">Fur family transcriptional regulator</fullName>
    </submittedName>
</protein>
<evidence type="ECO:0000256" key="2">
    <source>
        <dbReference type="ARBA" id="ARBA00007957"/>
    </source>
</evidence>
<comment type="cofactor">
    <cofactor evidence="12">
        <name>Mn(2+)</name>
        <dbReference type="ChEBI" id="CHEBI:29035"/>
    </cofactor>
    <cofactor evidence="12">
        <name>Fe(2+)</name>
        <dbReference type="ChEBI" id="CHEBI:29033"/>
    </cofactor>
    <text evidence="12">Binds 1 Mn(2+) or Fe(2+) ion per subunit.</text>
</comment>
<feature type="binding site" evidence="12">
    <location>
        <position position="111"/>
    </location>
    <ligand>
        <name>Fe cation</name>
        <dbReference type="ChEBI" id="CHEBI:24875"/>
    </ligand>
</feature>
<comment type="subunit">
    <text evidence="3">Homodimer.</text>
</comment>
<evidence type="ECO:0000256" key="9">
    <source>
        <dbReference type="ARBA" id="ARBA00023125"/>
    </source>
</evidence>
<evidence type="ECO:0000256" key="4">
    <source>
        <dbReference type="ARBA" id="ARBA00022490"/>
    </source>
</evidence>
<dbReference type="Gene3D" id="1.10.10.10">
    <property type="entry name" value="Winged helix-like DNA-binding domain superfamily/Winged helix DNA-binding domain"/>
    <property type="match status" value="1"/>
</dbReference>
<evidence type="ECO:0000256" key="3">
    <source>
        <dbReference type="ARBA" id="ARBA00011738"/>
    </source>
</evidence>
<dbReference type="InterPro" id="IPR043135">
    <property type="entry name" value="Fur_C"/>
</dbReference>
<dbReference type="KEGG" id="sapp:SAC06_04050"/>
<organism evidence="13">
    <name type="scientific">Scrofimicrobium appendicitidis</name>
    <dbReference type="NCBI Taxonomy" id="3079930"/>
    <lineage>
        <taxon>Bacteria</taxon>
        <taxon>Bacillati</taxon>
        <taxon>Actinomycetota</taxon>
        <taxon>Actinomycetes</taxon>
        <taxon>Actinomycetales</taxon>
        <taxon>Actinomycetaceae</taxon>
        <taxon>Scrofimicrobium</taxon>
    </lineage>
</organism>
<accession>A0AAU7V9K9</accession>
<dbReference type="Gene3D" id="3.30.1490.190">
    <property type="match status" value="1"/>
</dbReference>
<feature type="binding site" evidence="11">
    <location>
        <position position="82"/>
    </location>
    <ligand>
        <name>Zn(2+)</name>
        <dbReference type="ChEBI" id="CHEBI:29105"/>
    </ligand>
</feature>
<dbReference type="AlphaFoldDB" id="A0AAU7V9K9"/>
<feature type="binding site" evidence="11">
    <location>
        <position position="79"/>
    </location>
    <ligand>
        <name>Zn(2+)</name>
        <dbReference type="ChEBI" id="CHEBI:29105"/>
    </ligand>
</feature>
<dbReference type="EMBL" id="CP138335">
    <property type="protein sequence ID" value="XBW08949.1"/>
    <property type="molecule type" value="Genomic_DNA"/>
</dbReference>
<keyword evidence="9" id="KW-0238">DNA-binding</keyword>
<evidence type="ECO:0000256" key="8">
    <source>
        <dbReference type="ARBA" id="ARBA00023015"/>
    </source>
</evidence>
<reference evidence="13" key="1">
    <citation type="submission" date="2023-11" db="EMBL/GenBank/DDBJ databases">
        <title>Scrofimicrobium hongkongense sp. nov., isolated from a patient with peritonitis.</title>
        <authorList>
            <person name="Lao H.Y."/>
            <person name="Wong A.Y.P."/>
            <person name="Ng T.L."/>
            <person name="Wong R.Y.L."/>
            <person name="Yau M.C.Y."/>
            <person name="Lam J.Y.W."/>
            <person name="Siu G.K.H."/>
        </authorList>
    </citation>
    <scope>NUCLEOTIDE SEQUENCE</scope>
    <source>
        <strain evidence="13">R131</strain>
    </source>
</reference>
<dbReference type="GO" id="GO:0005829">
    <property type="term" value="C:cytosol"/>
    <property type="evidence" value="ECO:0007669"/>
    <property type="project" value="TreeGrafter"/>
</dbReference>
<comment type="similarity">
    <text evidence="2">Belongs to the Fur family.</text>
</comment>
<name>A0AAU7V9K9_9ACTO</name>
<feature type="binding site" evidence="11">
    <location>
        <position position="119"/>
    </location>
    <ligand>
        <name>Zn(2+)</name>
        <dbReference type="ChEBI" id="CHEBI:29105"/>
    </ligand>
</feature>
<sequence>MTRQRAAVLEQLSQQSDFRSAQQVHDDLHSAGQKVSLATVYRNLQTLVDNQQVDTVRGLDGEILYRLCTEEAHHHHLICRSCGRVEEIRPELLESWVNNLAAEHGFHQPTHFLEIFGLCEQCYSKVPSS</sequence>